<evidence type="ECO:0000256" key="8">
    <source>
        <dbReference type="ARBA" id="ARBA00023204"/>
    </source>
</evidence>
<comment type="cofactor">
    <cofactor evidence="1">
        <name>Mn(2+)</name>
        <dbReference type="ChEBI" id="CHEBI:29035"/>
    </cofactor>
</comment>
<dbReference type="GO" id="GO:0070260">
    <property type="term" value="F:5'-tyrosyl-DNA phosphodiesterase activity"/>
    <property type="evidence" value="ECO:0007669"/>
    <property type="project" value="TreeGrafter"/>
</dbReference>
<proteinExistence type="predicted"/>
<dbReference type="Proteomes" id="UP000579153">
    <property type="component" value="Unassembled WGS sequence"/>
</dbReference>
<protein>
    <submittedName>
        <fullName evidence="10">Endonuclease/exonuclease/phosphatase family metal-dependent hydrolase</fullName>
    </submittedName>
</protein>
<keyword evidence="10" id="KW-0255">Endonuclease</keyword>
<comment type="cofactor">
    <cofactor evidence="2">
        <name>Mg(2+)</name>
        <dbReference type="ChEBI" id="CHEBI:18420"/>
    </cofactor>
</comment>
<evidence type="ECO:0000256" key="1">
    <source>
        <dbReference type="ARBA" id="ARBA00001936"/>
    </source>
</evidence>
<keyword evidence="6 10" id="KW-0378">Hydrolase</keyword>
<gene>
    <name evidence="10" type="ORF">HD596_010439</name>
</gene>
<keyword evidence="8" id="KW-0234">DNA repair</keyword>
<dbReference type="GO" id="GO:0003697">
    <property type="term" value="F:single-stranded DNA binding"/>
    <property type="evidence" value="ECO:0007669"/>
    <property type="project" value="TreeGrafter"/>
</dbReference>
<dbReference type="RefSeq" id="WP_246555446.1">
    <property type="nucleotide sequence ID" value="NZ_JACHMB010000001.1"/>
</dbReference>
<dbReference type="GO" id="GO:0006302">
    <property type="term" value="P:double-strand break repair"/>
    <property type="evidence" value="ECO:0007669"/>
    <property type="project" value="TreeGrafter"/>
</dbReference>
<keyword evidence="11" id="KW-1185">Reference proteome</keyword>
<reference evidence="10 11" key="1">
    <citation type="submission" date="2020-08" db="EMBL/GenBank/DDBJ databases">
        <title>Sequencing the genomes of 1000 actinobacteria strains.</title>
        <authorList>
            <person name="Klenk H.-P."/>
        </authorList>
    </citation>
    <scope>NUCLEOTIDE SEQUENCE [LARGE SCALE GENOMIC DNA]</scope>
    <source>
        <strain evidence="10 11">DSM 45507</strain>
    </source>
</reference>
<feature type="domain" description="Endonuclease/exonuclease/phosphatase" evidence="9">
    <location>
        <begin position="24"/>
        <end position="170"/>
    </location>
</feature>
<dbReference type="SUPFAM" id="SSF56219">
    <property type="entry name" value="DNase I-like"/>
    <property type="match status" value="1"/>
</dbReference>
<evidence type="ECO:0000256" key="2">
    <source>
        <dbReference type="ARBA" id="ARBA00001946"/>
    </source>
</evidence>
<dbReference type="InterPro" id="IPR005135">
    <property type="entry name" value="Endo/exonuclease/phosphatase"/>
</dbReference>
<evidence type="ECO:0000256" key="4">
    <source>
        <dbReference type="ARBA" id="ARBA00022723"/>
    </source>
</evidence>
<dbReference type="InterPro" id="IPR036691">
    <property type="entry name" value="Endo/exonu/phosph_ase_sf"/>
</dbReference>
<organism evidence="10 11">
    <name type="scientific">Nonomuraea jabiensis</name>
    <dbReference type="NCBI Taxonomy" id="882448"/>
    <lineage>
        <taxon>Bacteria</taxon>
        <taxon>Bacillati</taxon>
        <taxon>Actinomycetota</taxon>
        <taxon>Actinomycetes</taxon>
        <taxon>Streptosporangiales</taxon>
        <taxon>Streptosporangiaceae</taxon>
        <taxon>Nonomuraea</taxon>
    </lineage>
</organism>
<keyword evidence="4" id="KW-0479">Metal-binding</keyword>
<dbReference type="EMBL" id="JACHMB010000001">
    <property type="protein sequence ID" value="MBB5783683.1"/>
    <property type="molecule type" value="Genomic_DNA"/>
</dbReference>
<dbReference type="PANTHER" id="PTHR15822:SF4">
    <property type="entry name" value="TYROSYL-DNA PHOSPHODIESTERASE 2"/>
    <property type="match status" value="1"/>
</dbReference>
<dbReference type="InterPro" id="IPR051547">
    <property type="entry name" value="TDP2-like"/>
</dbReference>
<dbReference type="Pfam" id="PF03372">
    <property type="entry name" value="Exo_endo_phos"/>
    <property type="match status" value="1"/>
</dbReference>
<comment type="caution">
    <text evidence="10">The sequence shown here is derived from an EMBL/GenBank/DDBJ whole genome shotgun (WGS) entry which is preliminary data.</text>
</comment>
<evidence type="ECO:0000256" key="5">
    <source>
        <dbReference type="ARBA" id="ARBA00022763"/>
    </source>
</evidence>
<evidence type="ECO:0000256" key="3">
    <source>
        <dbReference type="ARBA" id="ARBA00022722"/>
    </source>
</evidence>
<evidence type="ECO:0000313" key="10">
    <source>
        <dbReference type="EMBL" id="MBB5783683.1"/>
    </source>
</evidence>
<evidence type="ECO:0000256" key="6">
    <source>
        <dbReference type="ARBA" id="ARBA00022801"/>
    </source>
</evidence>
<accession>A0A7W9GH91</accession>
<evidence type="ECO:0000256" key="7">
    <source>
        <dbReference type="ARBA" id="ARBA00022842"/>
    </source>
</evidence>
<keyword evidence="3" id="KW-0540">Nuclease</keyword>
<evidence type="ECO:0000313" key="11">
    <source>
        <dbReference type="Proteomes" id="UP000579153"/>
    </source>
</evidence>
<dbReference type="GO" id="GO:0046872">
    <property type="term" value="F:metal ion binding"/>
    <property type="evidence" value="ECO:0007669"/>
    <property type="project" value="UniProtKB-KW"/>
</dbReference>
<evidence type="ECO:0000259" key="9">
    <source>
        <dbReference type="Pfam" id="PF03372"/>
    </source>
</evidence>
<dbReference type="AlphaFoldDB" id="A0A7W9GH91"/>
<dbReference type="GO" id="GO:0005737">
    <property type="term" value="C:cytoplasm"/>
    <property type="evidence" value="ECO:0007669"/>
    <property type="project" value="TreeGrafter"/>
</dbReference>
<keyword evidence="5" id="KW-0227">DNA damage</keyword>
<keyword evidence="10" id="KW-0269">Exonuclease</keyword>
<keyword evidence="7" id="KW-0460">Magnesium</keyword>
<dbReference type="PANTHER" id="PTHR15822">
    <property type="entry name" value="TRAF AND TNF RECEPTOR-ASSOCIATED PROTEIN"/>
    <property type="match status" value="1"/>
</dbReference>
<dbReference type="GO" id="GO:0004527">
    <property type="term" value="F:exonuclease activity"/>
    <property type="evidence" value="ECO:0007669"/>
    <property type="project" value="UniProtKB-KW"/>
</dbReference>
<name>A0A7W9GH91_9ACTN</name>
<sequence length="181" mass="20371">MRLDVTDRVNLSEFAGWIGLAEVLAPEPLLFVNHKPSFRLGHEHERELQAVQAAKLIEEVLGDRSWHVVVAGDFDAPPESASIRFWSGLQSLQGTSVAYRDVWQWAHSHDPGHTFTPANPLVTNGNWPLEVGRRIDYLFVRCHGNGPTLRLAGCWQIFNQPVNGVWASDHFGLAMDVEEIR</sequence>
<dbReference type="Gene3D" id="3.60.10.10">
    <property type="entry name" value="Endonuclease/exonuclease/phosphatase"/>
    <property type="match status" value="1"/>
</dbReference>
<dbReference type="GO" id="GO:0004519">
    <property type="term" value="F:endonuclease activity"/>
    <property type="evidence" value="ECO:0007669"/>
    <property type="project" value="UniProtKB-KW"/>
</dbReference>